<evidence type="ECO:0000256" key="1">
    <source>
        <dbReference type="SAM" id="SignalP"/>
    </source>
</evidence>
<proteinExistence type="predicted"/>
<name>A0A849KIF9_9BURK</name>
<comment type="caution">
    <text evidence="2">The sequence shown here is derived from an EMBL/GenBank/DDBJ whole genome shotgun (WGS) entry which is preliminary data.</text>
</comment>
<accession>A0A849KIF9</accession>
<dbReference type="PROSITE" id="PS51257">
    <property type="entry name" value="PROKAR_LIPOPROTEIN"/>
    <property type="match status" value="1"/>
</dbReference>
<organism evidence="2 3">
    <name type="scientific">Ramlibacter montanisoli</name>
    <dbReference type="NCBI Taxonomy" id="2732512"/>
    <lineage>
        <taxon>Bacteria</taxon>
        <taxon>Pseudomonadati</taxon>
        <taxon>Pseudomonadota</taxon>
        <taxon>Betaproteobacteria</taxon>
        <taxon>Burkholderiales</taxon>
        <taxon>Comamonadaceae</taxon>
        <taxon>Ramlibacter</taxon>
    </lineage>
</organism>
<feature type="chain" id="PRO_5032809840" description="DUF4148 domain-containing protein" evidence="1">
    <location>
        <begin position="22"/>
        <end position="85"/>
    </location>
</feature>
<evidence type="ECO:0008006" key="4">
    <source>
        <dbReference type="Google" id="ProtNLM"/>
    </source>
</evidence>
<dbReference type="RefSeq" id="WP_171561107.1">
    <property type="nucleotide sequence ID" value="NZ_JABFCS010000001.1"/>
</dbReference>
<dbReference type="EMBL" id="JABFCS010000001">
    <property type="protein sequence ID" value="NNU44371.1"/>
    <property type="molecule type" value="Genomic_DNA"/>
</dbReference>
<keyword evidence="3" id="KW-1185">Reference proteome</keyword>
<protein>
    <recommendedName>
        <fullName evidence="4">DUF4148 domain-containing protein</fullName>
    </recommendedName>
</protein>
<gene>
    <name evidence="2" type="ORF">HK415_16150</name>
</gene>
<evidence type="ECO:0000313" key="3">
    <source>
        <dbReference type="Proteomes" id="UP000552954"/>
    </source>
</evidence>
<evidence type="ECO:0000313" key="2">
    <source>
        <dbReference type="EMBL" id="NNU44371.1"/>
    </source>
</evidence>
<sequence length="85" mass="9039">MKRRNILLGVLIAGCSFPAFADKAYVDSGGYADLAPQTDLSVYSGAARSWKGTLTREEVAASLREALAARTLPVGDDAPITRWPA</sequence>
<feature type="signal peptide" evidence="1">
    <location>
        <begin position="1"/>
        <end position="21"/>
    </location>
</feature>
<reference evidence="2 3" key="2">
    <citation type="submission" date="2020-06" db="EMBL/GenBank/DDBJ databases">
        <title>Ramlibacter rhizophilus sp. nov., isolated from rhizosphere soil of national flower Mugunghwa from South Korea.</title>
        <authorList>
            <person name="Zheng-Fei Y."/>
            <person name="Huan T."/>
        </authorList>
    </citation>
    <scope>NUCLEOTIDE SEQUENCE [LARGE SCALE GENOMIC DNA]</scope>
    <source>
        <strain evidence="2 3">B156</strain>
    </source>
</reference>
<dbReference type="Proteomes" id="UP000552954">
    <property type="component" value="Unassembled WGS sequence"/>
</dbReference>
<keyword evidence="1" id="KW-0732">Signal</keyword>
<dbReference type="AlphaFoldDB" id="A0A849KIF9"/>
<reference evidence="2 3" key="1">
    <citation type="submission" date="2020-05" db="EMBL/GenBank/DDBJ databases">
        <authorList>
            <person name="Khan S.A."/>
            <person name="Jeon C.O."/>
            <person name="Chun B.H."/>
        </authorList>
    </citation>
    <scope>NUCLEOTIDE SEQUENCE [LARGE SCALE GENOMIC DNA]</scope>
    <source>
        <strain evidence="2 3">B156</strain>
    </source>
</reference>